<keyword evidence="2" id="KW-0808">Transferase</keyword>
<keyword evidence="3" id="KW-1185">Reference proteome</keyword>
<comment type="caution">
    <text evidence="2">The sequence shown here is derived from an EMBL/GenBank/DDBJ whole genome shotgun (WGS) entry which is preliminary data.</text>
</comment>
<dbReference type="Proteomes" id="UP000218542">
    <property type="component" value="Unassembled WGS sequence"/>
</dbReference>
<name>A0A286U4B1_9BACT</name>
<dbReference type="RefSeq" id="WP_096896356.1">
    <property type="nucleotide sequence ID" value="NZ_BAOS01000045.1"/>
</dbReference>
<organism evidence="2 3">
    <name type="scientific">Candidatus Scalindua japonica</name>
    <dbReference type="NCBI Taxonomy" id="1284222"/>
    <lineage>
        <taxon>Bacteria</taxon>
        <taxon>Pseudomonadati</taxon>
        <taxon>Planctomycetota</taxon>
        <taxon>Candidatus Brocadiia</taxon>
        <taxon>Candidatus Brocadiales</taxon>
        <taxon>Candidatus Scalinduaceae</taxon>
        <taxon>Candidatus Scalindua</taxon>
    </lineage>
</organism>
<dbReference type="AlphaFoldDB" id="A0A286U4B1"/>
<evidence type="ECO:0000313" key="3">
    <source>
        <dbReference type="Proteomes" id="UP000218542"/>
    </source>
</evidence>
<proteinExistence type="predicted"/>
<feature type="domain" description="DUF7718" evidence="1">
    <location>
        <begin position="1"/>
        <end position="100"/>
    </location>
</feature>
<protein>
    <submittedName>
        <fullName evidence="2">Leu/Phe-tRNA-protein transferase</fullName>
    </submittedName>
</protein>
<dbReference type="OrthoDB" id="285505at2"/>
<sequence length="102" mass="12353">MTEKRYIIPYSGYARKRHFHKTTRGKIVEFVVQLEVNYGGKWNEVVRYDCAHGFAHRDYYNLRGKHTKEELNLRFEDALTLADDDIDENWENYMQKYLGERT</sequence>
<dbReference type="EMBL" id="BAOS01000045">
    <property type="protein sequence ID" value="GAX62965.1"/>
    <property type="molecule type" value="Genomic_DNA"/>
</dbReference>
<dbReference type="GO" id="GO:0016740">
    <property type="term" value="F:transferase activity"/>
    <property type="evidence" value="ECO:0007669"/>
    <property type="project" value="UniProtKB-KW"/>
</dbReference>
<evidence type="ECO:0000313" key="2">
    <source>
        <dbReference type="EMBL" id="GAX62965.1"/>
    </source>
</evidence>
<evidence type="ECO:0000259" key="1">
    <source>
        <dbReference type="Pfam" id="PF24839"/>
    </source>
</evidence>
<accession>A0A286U4B1</accession>
<reference evidence="3" key="1">
    <citation type="journal article" date="2017" name="Environ. Microbiol. Rep.">
        <title>Genetic Diversity of Marine Anaerobic Ammonium-Oxidizing Bacteria as Revealed by Genomic and Proteomic Analyses of 'Candidatus Scalindua japonica'.</title>
        <authorList>
            <person name="Oshiki M."/>
            <person name="Mizuto K."/>
            <person name="Kimura Z."/>
            <person name="Kindaichi T."/>
            <person name="Satoh H."/>
            <person name="Okabe S."/>
        </authorList>
    </citation>
    <scope>NUCLEOTIDE SEQUENCE [LARGE SCALE GENOMIC DNA]</scope>
    <source>
        <strain evidence="3">husup-a2</strain>
    </source>
</reference>
<dbReference type="InterPro" id="IPR056135">
    <property type="entry name" value="DUF7718"/>
</dbReference>
<dbReference type="Pfam" id="PF24839">
    <property type="entry name" value="DUF7718"/>
    <property type="match status" value="1"/>
</dbReference>
<gene>
    <name evidence="2" type="ORF">SCALIN_C45_0123</name>
</gene>